<dbReference type="InterPro" id="IPR015995">
    <property type="entry name" value="MlrC_N"/>
</dbReference>
<comment type="caution">
    <text evidence="4">The sequence shown here is derived from an EMBL/GenBank/DDBJ whole genome shotgun (WGS) entry which is preliminary data.</text>
</comment>
<dbReference type="InterPro" id="IPR010799">
    <property type="entry name" value="MlrC_C"/>
</dbReference>
<proteinExistence type="inferred from homology"/>
<dbReference type="OrthoDB" id="9782658at2"/>
<dbReference type="RefSeq" id="WP_114769745.1">
    <property type="nucleotide sequence ID" value="NZ_QQBB01000003.1"/>
</dbReference>
<dbReference type="GO" id="GO:0008237">
    <property type="term" value="F:metallopeptidase activity"/>
    <property type="evidence" value="ECO:0007669"/>
    <property type="project" value="UniProtKB-KW"/>
</dbReference>
<accession>A0A370HSU6</accession>
<keyword evidence="1" id="KW-0378">Hydrolase</keyword>
<keyword evidence="5" id="KW-1185">Reference proteome</keyword>
<dbReference type="Pfam" id="PF07364">
    <property type="entry name" value="DUF1485"/>
    <property type="match status" value="1"/>
</dbReference>
<protein>
    <recommendedName>
        <fullName evidence="1">Microcystinase C</fullName>
        <shortName evidence="1">MlrC</shortName>
    </recommendedName>
</protein>
<evidence type="ECO:0000313" key="5">
    <source>
        <dbReference type="Proteomes" id="UP000254925"/>
    </source>
</evidence>
<comment type="cofactor">
    <cofactor evidence="1">
        <name>Zn(2+)</name>
        <dbReference type="ChEBI" id="CHEBI:29105"/>
    </cofactor>
    <text evidence="1">Binds 1 zinc ion per subunit.</text>
</comment>
<name>A0A370HSU6_9HYPH</name>
<dbReference type="PIRSF" id="PIRSF012702">
    <property type="entry name" value="UCP012702"/>
    <property type="match status" value="1"/>
</dbReference>
<gene>
    <name evidence="4" type="ORF">DES45_103293</name>
</gene>
<organism evidence="4 5">
    <name type="scientific">Microvirga subterranea</name>
    <dbReference type="NCBI Taxonomy" id="186651"/>
    <lineage>
        <taxon>Bacteria</taxon>
        <taxon>Pseudomonadati</taxon>
        <taxon>Pseudomonadota</taxon>
        <taxon>Alphaproteobacteria</taxon>
        <taxon>Hyphomicrobiales</taxon>
        <taxon>Methylobacteriaceae</taxon>
        <taxon>Microvirga</taxon>
    </lineage>
</organism>
<keyword evidence="1" id="KW-0645">Protease</keyword>
<feature type="domain" description="Microcystin LR degradation protein MlrC C-terminal" evidence="2">
    <location>
        <begin position="301"/>
        <end position="479"/>
    </location>
</feature>
<evidence type="ECO:0000259" key="3">
    <source>
        <dbReference type="Pfam" id="PF07364"/>
    </source>
</evidence>
<dbReference type="EMBL" id="QQBB01000003">
    <property type="protein sequence ID" value="RDI60034.1"/>
    <property type="molecule type" value="Genomic_DNA"/>
</dbReference>
<comment type="similarity">
    <text evidence="1">Belongs to the peptidase M81 family.</text>
</comment>
<dbReference type="Pfam" id="PF07171">
    <property type="entry name" value="MlrC_C"/>
    <property type="match status" value="1"/>
</dbReference>
<evidence type="ECO:0000256" key="1">
    <source>
        <dbReference type="PIRNR" id="PIRNR012702"/>
    </source>
</evidence>
<evidence type="ECO:0000313" key="4">
    <source>
        <dbReference type="EMBL" id="RDI60034.1"/>
    </source>
</evidence>
<sequence>MAKRVLAAEFMHETNTFSVQATDENAFRNSSYYLDNDIPGSFTGTRTSMGAAFEAAEKFGWSLVHPIVTSANPSGRVTDSFFDAVSERILRACDGVDGILLHLHGSMSTQSHDDGEGELLARIRARVGDDVPIMAVLDLHATLTQKMADNANALISYRTYPHVDQYERTWQAAELLEKAMAREIAPKVAVSRRPILYALDGGRTTSPPMMELLRRADQIEADGQALVVSIQAGFSSADVHDIGPSIAVTGNDPASAQSIADALMDYVWDQRTFSSIHFTPLDEAIAKAKAGEGKFDKPLIIADYSDNPGSGAYGDATKLLKAVLDADLQNVGFHAICDPEAARQAQAAGVGNSVTLKLGGKVDPSMGGGPLEITAHVAALTDGNLIAYGPMGGGARRNYGLSALLRVGGVEIIVISYNGQATDLGQFTSLGVDPTRKSTIIVKSMQHFRAAFEPIAREVLEVDTGALSTRNFMERPYKNIRRPIWPLDAL</sequence>
<dbReference type="GO" id="GO:0046872">
    <property type="term" value="F:metal ion binding"/>
    <property type="evidence" value="ECO:0007669"/>
    <property type="project" value="UniProtKB-KW"/>
</dbReference>
<dbReference type="InterPro" id="IPR009197">
    <property type="entry name" value="MlrC"/>
</dbReference>
<dbReference type="Proteomes" id="UP000254925">
    <property type="component" value="Unassembled WGS sequence"/>
</dbReference>
<evidence type="ECO:0000259" key="2">
    <source>
        <dbReference type="Pfam" id="PF07171"/>
    </source>
</evidence>
<feature type="domain" description="Microcystin LR degradation protein MlrC N-terminal" evidence="3">
    <location>
        <begin position="4"/>
        <end position="288"/>
    </location>
</feature>
<dbReference type="AlphaFoldDB" id="A0A370HSU6"/>
<comment type="function">
    <text evidence="1">Involved in peptidolytic degradation of cyclic heptapeptide hepatotoxin microcystin (MC).</text>
</comment>
<reference evidence="4 5" key="1">
    <citation type="submission" date="2018-07" db="EMBL/GenBank/DDBJ databases">
        <title>Genomic Encyclopedia of Type Strains, Phase IV (KMG-IV): sequencing the most valuable type-strain genomes for metagenomic binning, comparative biology and taxonomic classification.</title>
        <authorList>
            <person name="Goeker M."/>
        </authorList>
    </citation>
    <scope>NUCLEOTIDE SEQUENCE [LARGE SCALE GENOMIC DNA]</scope>
    <source>
        <strain evidence="4 5">DSM 14364</strain>
    </source>
</reference>
<keyword evidence="1" id="KW-0479">Metal-binding</keyword>
<dbReference type="GO" id="GO:0006508">
    <property type="term" value="P:proteolysis"/>
    <property type="evidence" value="ECO:0007669"/>
    <property type="project" value="UniProtKB-KW"/>
</dbReference>
<keyword evidence="1" id="KW-0482">Metalloprotease</keyword>